<dbReference type="InterPro" id="IPR002182">
    <property type="entry name" value="NB-ARC"/>
</dbReference>
<comment type="caution">
    <text evidence="2">The sequence shown here is derived from an EMBL/GenBank/DDBJ whole genome shotgun (WGS) entry which is preliminary data.</text>
</comment>
<dbReference type="STRING" id="429701.A0A2G9G225"/>
<dbReference type="PANTHER" id="PTHR19338:SF0">
    <property type="entry name" value="MITOCHONDRIAL IMPORT INNER MEMBRANE TRANSLOCASE SUBUNIT TIM13"/>
    <property type="match status" value="1"/>
</dbReference>
<dbReference type="GO" id="GO:0043531">
    <property type="term" value="F:ADP binding"/>
    <property type="evidence" value="ECO:0007669"/>
    <property type="project" value="InterPro"/>
</dbReference>
<evidence type="ECO:0000313" key="2">
    <source>
        <dbReference type="EMBL" id="PIM99347.1"/>
    </source>
</evidence>
<evidence type="ECO:0000259" key="1">
    <source>
        <dbReference type="Pfam" id="PF00931"/>
    </source>
</evidence>
<dbReference type="AlphaFoldDB" id="A0A2G9G225"/>
<keyword evidence="3" id="KW-1185">Reference proteome</keyword>
<dbReference type="Gene3D" id="3.40.50.300">
    <property type="entry name" value="P-loop containing nucleotide triphosphate hydrolases"/>
    <property type="match status" value="1"/>
</dbReference>
<dbReference type="SUPFAM" id="SSF52540">
    <property type="entry name" value="P-loop containing nucleoside triphosphate hydrolases"/>
    <property type="match status" value="1"/>
</dbReference>
<dbReference type="OrthoDB" id="891293at2759"/>
<organism evidence="2 3">
    <name type="scientific">Handroanthus impetiginosus</name>
    <dbReference type="NCBI Taxonomy" id="429701"/>
    <lineage>
        <taxon>Eukaryota</taxon>
        <taxon>Viridiplantae</taxon>
        <taxon>Streptophyta</taxon>
        <taxon>Embryophyta</taxon>
        <taxon>Tracheophyta</taxon>
        <taxon>Spermatophyta</taxon>
        <taxon>Magnoliopsida</taxon>
        <taxon>eudicotyledons</taxon>
        <taxon>Gunneridae</taxon>
        <taxon>Pentapetalae</taxon>
        <taxon>asterids</taxon>
        <taxon>lamiids</taxon>
        <taxon>Lamiales</taxon>
        <taxon>Bignoniaceae</taxon>
        <taxon>Crescentiina</taxon>
        <taxon>Tabebuia alliance</taxon>
        <taxon>Handroanthus</taxon>
    </lineage>
</organism>
<dbReference type="Gene3D" id="1.20.5.4130">
    <property type="match status" value="1"/>
</dbReference>
<gene>
    <name evidence="2" type="ORF">CDL12_28160</name>
</gene>
<protein>
    <recommendedName>
        <fullName evidence="1">NB-ARC domain-containing protein</fullName>
    </recommendedName>
</protein>
<feature type="domain" description="NB-ARC" evidence="1">
    <location>
        <begin position="161"/>
        <end position="216"/>
    </location>
</feature>
<dbReference type="Proteomes" id="UP000231279">
    <property type="component" value="Unassembled WGS sequence"/>
</dbReference>
<dbReference type="Pfam" id="PF00931">
    <property type="entry name" value="NB-ARC"/>
    <property type="match status" value="1"/>
</dbReference>
<reference evidence="3" key="1">
    <citation type="journal article" date="2018" name="Gigascience">
        <title>Genome assembly of the Pink Ipe (Handroanthus impetiginosus, Bignoniaceae), a highly valued, ecologically keystone Neotropical timber forest tree.</title>
        <authorList>
            <person name="Silva-Junior O.B."/>
            <person name="Grattapaglia D."/>
            <person name="Novaes E."/>
            <person name="Collevatti R.G."/>
        </authorList>
    </citation>
    <scope>NUCLEOTIDE SEQUENCE [LARGE SCALE GENOMIC DNA]</scope>
    <source>
        <strain evidence="3">cv. UFG-1</strain>
    </source>
</reference>
<evidence type="ECO:0000313" key="3">
    <source>
        <dbReference type="Proteomes" id="UP000231279"/>
    </source>
</evidence>
<sequence>MAYYAALVSLKLTIKHLLESPNVSFLPPCQEILEYAYKEVGSLQQVLDRLEEQLLKNSTREEVVAMTGQIRDAACELEDSLLSHVSDQFFLQSESLEGGCPVSPDKEEVKQRIYYIKEMMESLEKTIQELRNLLPEDDGIVSPSIHFGGEKSKMVGFSDQFHSIKNRLIGPHVNLKLTVISMLGMAGIGKSTVAKEIYKNQLDFKHFECCAWLTIGPEHQ</sequence>
<dbReference type="PANTHER" id="PTHR19338">
    <property type="entry name" value="TRANSLOCASE OF INNER MITOCHONDRIAL MEMBRANE 13 HOMOLOG"/>
    <property type="match status" value="1"/>
</dbReference>
<proteinExistence type="predicted"/>
<dbReference type="InterPro" id="IPR027417">
    <property type="entry name" value="P-loop_NTPase"/>
</dbReference>
<name>A0A2G9G225_9LAMI</name>
<dbReference type="EMBL" id="NKXS01007644">
    <property type="protein sequence ID" value="PIM99347.1"/>
    <property type="molecule type" value="Genomic_DNA"/>
</dbReference>
<accession>A0A2G9G225</accession>